<organism evidence="1 2">
    <name type="scientific">Phytophthora megakarya</name>
    <dbReference type="NCBI Taxonomy" id="4795"/>
    <lineage>
        <taxon>Eukaryota</taxon>
        <taxon>Sar</taxon>
        <taxon>Stramenopiles</taxon>
        <taxon>Oomycota</taxon>
        <taxon>Peronosporomycetes</taxon>
        <taxon>Peronosporales</taxon>
        <taxon>Peronosporaceae</taxon>
        <taxon>Phytophthora</taxon>
    </lineage>
</organism>
<dbReference type="AlphaFoldDB" id="A0A225V1R6"/>
<name>A0A225V1R6_9STRA</name>
<keyword evidence="2" id="KW-1185">Reference proteome</keyword>
<protein>
    <submittedName>
        <fullName evidence="1">Uncharacterized protein</fullName>
    </submittedName>
</protein>
<sequence length="71" mass="8376">MLCLAEPEVAGKMLYKDIPTVYRWDKKSKWWLQYKKHVELYIYLLKILNGFTCDFCCAIGVDQRLSKISGL</sequence>
<reference evidence="2" key="1">
    <citation type="submission" date="2017-03" db="EMBL/GenBank/DDBJ databases">
        <title>Phytopthora megakarya and P. palmivora, two closely related causual agents of cacao black pod achieved similar genome size and gene model numbers by different mechanisms.</title>
        <authorList>
            <person name="Ali S."/>
            <person name="Shao J."/>
            <person name="Larry D.J."/>
            <person name="Kronmiller B."/>
            <person name="Shen D."/>
            <person name="Strem M.D."/>
            <person name="Melnick R.L."/>
            <person name="Guiltinan M.J."/>
            <person name="Tyler B.M."/>
            <person name="Meinhardt L.W."/>
            <person name="Bailey B.A."/>
        </authorList>
    </citation>
    <scope>NUCLEOTIDE SEQUENCE [LARGE SCALE GENOMIC DNA]</scope>
    <source>
        <strain evidence="2">zdho120</strain>
    </source>
</reference>
<dbReference type="Proteomes" id="UP000198211">
    <property type="component" value="Unassembled WGS sequence"/>
</dbReference>
<accession>A0A225V1R6</accession>
<gene>
    <name evidence="1" type="ORF">PHMEG_00029599</name>
</gene>
<comment type="caution">
    <text evidence="1">The sequence shown here is derived from an EMBL/GenBank/DDBJ whole genome shotgun (WGS) entry which is preliminary data.</text>
</comment>
<evidence type="ECO:0000313" key="1">
    <source>
        <dbReference type="EMBL" id="OWY99400.1"/>
    </source>
</evidence>
<dbReference type="EMBL" id="NBNE01008522">
    <property type="protein sequence ID" value="OWY99400.1"/>
    <property type="molecule type" value="Genomic_DNA"/>
</dbReference>
<evidence type="ECO:0000313" key="2">
    <source>
        <dbReference type="Proteomes" id="UP000198211"/>
    </source>
</evidence>
<proteinExistence type="predicted"/>